<reference evidence="1 2" key="1">
    <citation type="journal article" date="2020" name="Biotechnol. Biofuels">
        <title>New insights from the biogas microbiome by comprehensive genome-resolved metagenomics of nearly 1600 species originating from multiple anaerobic digesters.</title>
        <authorList>
            <person name="Campanaro S."/>
            <person name="Treu L."/>
            <person name="Rodriguez-R L.M."/>
            <person name="Kovalovszki A."/>
            <person name="Ziels R.M."/>
            <person name="Maus I."/>
            <person name="Zhu X."/>
            <person name="Kougias P.G."/>
            <person name="Basile A."/>
            <person name="Luo G."/>
            <person name="Schluter A."/>
            <person name="Konstantinidis K.T."/>
            <person name="Angelidaki I."/>
        </authorList>
    </citation>
    <scope>NUCLEOTIDE SEQUENCE [LARGE SCALE GENOMIC DNA]</scope>
    <source>
        <strain evidence="1">AS22ysBPME_79</strain>
    </source>
</reference>
<proteinExistence type="predicted"/>
<dbReference type="AlphaFoldDB" id="A0A7K4C081"/>
<evidence type="ECO:0000313" key="1">
    <source>
        <dbReference type="EMBL" id="NMA44811.1"/>
    </source>
</evidence>
<evidence type="ECO:0000313" key="2">
    <source>
        <dbReference type="Proteomes" id="UP000526302"/>
    </source>
</evidence>
<dbReference type="EMBL" id="JAAZKV010000024">
    <property type="protein sequence ID" value="NMA44811.1"/>
    <property type="molecule type" value="Genomic_DNA"/>
</dbReference>
<comment type="caution">
    <text evidence="1">The sequence shown here is derived from an EMBL/GenBank/DDBJ whole genome shotgun (WGS) entry which is preliminary data.</text>
</comment>
<gene>
    <name evidence="1" type="ORF">GX950_03320</name>
</gene>
<sequence>MSLTRLEAGLIRVKNDLDKVKSVNTDFENVLSEMKVLRKRAIANPETKQMISNEMKNKEILELFSSIESSFEELRTKLAKQTLEKQELMDFVESIRLKKNFSFDNSVQAISFVSTALEEMECSHVLLRPEFIGTIDLTELSVKLKLTKETNGVIVEQERIEEVLTYLLAKRQLRNLVLEAGSAKINFKSSHDIVVEAENDNIKELVKLKK</sequence>
<organism evidence="1 2">
    <name type="scientific">Candidatus Iainarchaeum sp</name>
    <dbReference type="NCBI Taxonomy" id="3101447"/>
    <lineage>
        <taxon>Archaea</taxon>
        <taxon>Candidatus Iainarchaeota</taxon>
        <taxon>Candidatus Iainarchaeia</taxon>
        <taxon>Candidatus Iainarchaeales</taxon>
        <taxon>Candidatus Iainarchaeaceae</taxon>
        <taxon>Candidatus Iainarchaeum</taxon>
    </lineage>
</organism>
<name>A0A7K4C081_9ARCH</name>
<protein>
    <submittedName>
        <fullName evidence="1">Uncharacterized protein</fullName>
    </submittedName>
</protein>
<accession>A0A7K4C081</accession>
<dbReference type="Proteomes" id="UP000526302">
    <property type="component" value="Unassembled WGS sequence"/>
</dbReference>